<protein>
    <submittedName>
        <fullName evidence="1">Uncharacterized protein</fullName>
    </submittedName>
</protein>
<proteinExistence type="predicted"/>
<reference evidence="1" key="2">
    <citation type="submission" date="2019-07" db="EMBL/GenBank/DDBJ databases">
        <authorList>
            <person name="Yang Y."/>
            <person name="Bocs S."/>
            <person name="Baudouin L."/>
        </authorList>
    </citation>
    <scope>NUCLEOTIDE SEQUENCE</scope>
    <source>
        <tissue evidence="1">Spear leaf of Hainan Tall coconut</tissue>
    </source>
</reference>
<dbReference type="EMBL" id="CM017873">
    <property type="protein sequence ID" value="KAG1330724.1"/>
    <property type="molecule type" value="Genomic_DNA"/>
</dbReference>
<reference evidence="1" key="1">
    <citation type="journal article" date="2017" name="Gigascience">
        <title>The genome draft of coconut (Cocos nucifera).</title>
        <authorList>
            <person name="Xiao Y."/>
            <person name="Xu P."/>
            <person name="Fan H."/>
            <person name="Baudouin L."/>
            <person name="Xia W."/>
            <person name="Bocs S."/>
            <person name="Xu J."/>
            <person name="Li Q."/>
            <person name="Guo A."/>
            <person name="Zhou L."/>
            <person name="Li J."/>
            <person name="Wu Y."/>
            <person name="Ma Z."/>
            <person name="Armero A."/>
            <person name="Issali A.E."/>
            <person name="Liu N."/>
            <person name="Peng M."/>
            <person name="Yang Y."/>
        </authorList>
    </citation>
    <scope>NUCLEOTIDE SEQUENCE</scope>
    <source>
        <tissue evidence="1">Spear leaf of Hainan Tall coconut</tissue>
    </source>
</reference>
<name>A0A8K0MX16_COCNU</name>
<accession>A0A8K0MX16</accession>
<organism evidence="1 2">
    <name type="scientific">Cocos nucifera</name>
    <name type="common">Coconut palm</name>
    <dbReference type="NCBI Taxonomy" id="13894"/>
    <lineage>
        <taxon>Eukaryota</taxon>
        <taxon>Viridiplantae</taxon>
        <taxon>Streptophyta</taxon>
        <taxon>Embryophyta</taxon>
        <taxon>Tracheophyta</taxon>
        <taxon>Spermatophyta</taxon>
        <taxon>Magnoliopsida</taxon>
        <taxon>Liliopsida</taxon>
        <taxon>Arecaceae</taxon>
        <taxon>Arecoideae</taxon>
        <taxon>Cocoseae</taxon>
        <taxon>Attaleinae</taxon>
        <taxon>Cocos</taxon>
    </lineage>
</organism>
<keyword evidence="2" id="KW-1185">Reference proteome</keyword>
<dbReference type="AlphaFoldDB" id="A0A8K0MX16"/>
<comment type="caution">
    <text evidence="1">The sequence shown here is derived from an EMBL/GenBank/DDBJ whole genome shotgun (WGS) entry which is preliminary data.</text>
</comment>
<dbReference type="Proteomes" id="UP000797356">
    <property type="component" value="Chromosome 2"/>
</dbReference>
<gene>
    <name evidence="1" type="ORF">COCNU_02G006920</name>
</gene>
<sequence length="142" mass="15439">MELEEMVSSRDKTVAARDKVLLVFHRDVENWKAAVARAMEDYKSFKAFQKEVTEASKEAFDCGFNSCKDLVGKLFSNLDLSGAPLPAPKVTAEQLHPVEAPILVKVPTPTEVPTPVETLAIEVISLEDDQAVAPAKASQANA</sequence>
<evidence type="ECO:0000313" key="1">
    <source>
        <dbReference type="EMBL" id="KAG1330724.1"/>
    </source>
</evidence>
<evidence type="ECO:0000313" key="2">
    <source>
        <dbReference type="Proteomes" id="UP000797356"/>
    </source>
</evidence>